<dbReference type="EMBL" id="JANCLU010000004">
    <property type="protein sequence ID" value="MCP8938104.1"/>
    <property type="molecule type" value="Genomic_DNA"/>
</dbReference>
<feature type="transmembrane region" description="Helical" evidence="5">
    <location>
        <begin position="31"/>
        <end position="51"/>
    </location>
</feature>
<name>A0ABT1L9F5_9HYPH</name>
<keyword evidence="5" id="KW-1003">Cell membrane</keyword>
<comment type="subcellular location">
    <subcellularLocation>
        <location evidence="5">Cell membrane</location>
        <topology evidence="5">Multi-pass membrane protein</topology>
    </subcellularLocation>
    <subcellularLocation>
        <location evidence="1">Membrane</location>
        <topology evidence="1">Multi-pass membrane protein</topology>
    </subcellularLocation>
</comment>
<comment type="caution">
    <text evidence="6">The sequence shown here is derived from an EMBL/GenBank/DDBJ whole genome shotgun (WGS) entry which is preliminary data.</text>
</comment>
<feature type="transmembrane region" description="Helical" evidence="5">
    <location>
        <begin position="72"/>
        <end position="91"/>
    </location>
</feature>
<evidence type="ECO:0000313" key="6">
    <source>
        <dbReference type="EMBL" id="MCP8938104.1"/>
    </source>
</evidence>
<sequence length="248" mass="26800">MVGPLLAAALAAAVLATSFLSGIFGMAGGMILLGVLLLILDVAPAMVLFGVTQFASNGWRAVLWRRHIQWGITAQYALGSVATFGLMKLVAFVPDKATLYIGLGMMPFLVDRLPPSLQPDITRRFAPFLCGCVIMVLQLLAGAAGNVLDVFFQQSQLDRKTIVATKAATQALAHVLRVLYFGSFAVTLHETLPLWVFALAIAVAFTGTSLAAMVLHRMSEANFRRWSKLLIRTVSASYVLYGAWLLAR</sequence>
<protein>
    <recommendedName>
        <fullName evidence="5">Probable membrane transporter protein</fullName>
    </recommendedName>
</protein>
<evidence type="ECO:0000256" key="5">
    <source>
        <dbReference type="RuleBase" id="RU363041"/>
    </source>
</evidence>
<dbReference type="InterPro" id="IPR002781">
    <property type="entry name" value="TM_pro_TauE-like"/>
</dbReference>
<gene>
    <name evidence="6" type="ORF">NK718_06220</name>
</gene>
<accession>A0ABT1L9F5</accession>
<dbReference type="Proteomes" id="UP001205890">
    <property type="component" value="Unassembled WGS sequence"/>
</dbReference>
<evidence type="ECO:0000313" key="7">
    <source>
        <dbReference type="Proteomes" id="UP001205890"/>
    </source>
</evidence>
<evidence type="ECO:0000256" key="3">
    <source>
        <dbReference type="ARBA" id="ARBA00022989"/>
    </source>
</evidence>
<feature type="transmembrane region" description="Helical" evidence="5">
    <location>
        <begin position="229"/>
        <end position="247"/>
    </location>
</feature>
<keyword evidence="4 5" id="KW-0472">Membrane</keyword>
<keyword evidence="2 5" id="KW-0812">Transmembrane</keyword>
<evidence type="ECO:0000256" key="1">
    <source>
        <dbReference type="ARBA" id="ARBA00004141"/>
    </source>
</evidence>
<feature type="transmembrane region" description="Helical" evidence="5">
    <location>
        <begin position="125"/>
        <end position="148"/>
    </location>
</feature>
<keyword evidence="3 5" id="KW-1133">Transmembrane helix</keyword>
<feature type="transmembrane region" description="Helical" evidence="5">
    <location>
        <begin position="194"/>
        <end position="217"/>
    </location>
</feature>
<dbReference type="RefSeq" id="WP_254739670.1">
    <property type="nucleotide sequence ID" value="NZ_JANCLU010000004.1"/>
</dbReference>
<organism evidence="6 7">
    <name type="scientific">Alsobacter ponti</name>
    <dbReference type="NCBI Taxonomy" id="2962936"/>
    <lineage>
        <taxon>Bacteria</taxon>
        <taxon>Pseudomonadati</taxon>
        <taxon>Pseudomonadota</taxon>
        <taxon>Alphaproteobacteria</taxon>
        <taxon>Hyphomicrobiales</taxon>
        <taxon>Alsobacteraceae</taxon>
        <taxon>Alsobacter</taxon>
    </lineage>
</organism>
<keyword evidence="7" id="KW-1185">Reference proteome</keyword>
<reference evidence="6 7" key="1">
    <citation type="submission" date="2022-07" db="EMBL/GenBank/DDBJ databases">
        <authorList>
            <person name="Li W.-J."/>
            <person name="Deng Q.-Q."/>
        </authorList>
    </citation>
    <scope>NUCLEOTIDE SEQUENCE [LARGE SCALE GENOMIC DNA]</scope>
    <source>
        <strain evidence="6 7">SYSU M60028</strain>
    </source>
</reference>
<evidence type="ECO:0000256" key="2">
    <source>
        <dbReference type="ARBA" id="ARBA00022692"/>
    </source>
</evidence>
<proteinExistence type="inferred from homology"/>
<evidence type="ECO:0000256" key="4">
    <source>
        <dbReference type="ARBA" id="ARBA00023136"/>
    </source>
</evidence>
<dbReference type="Pfam" id="PF01925">
    <property type="entry name" value="TauE"/>
    <property type="match status" value="1"/>
</dbReference>
<comment type="similarity">
    <text evidence="5">Belongs to the 4-toluene sulfonate uptake permease (TSUP) (TC 2.A.102) family.</text>
</comment>